<dbReference type="GO" id="GO:0006935">
    <property type="term" value="P:chemotaxis"/>
    <property type="evidence" value="ECO:0007669"/>
    <property type="project" value="InterPro"/>
</dbReference>
<evidence type="ECO:0000313" key="2">
    <source>
        <dbReference type="EMBL" id="MDJ1479712.1"/>
    </source>
</evidence>
<evidence type="ECO:0000313" key="3">
    <source>
        <dbReference type="Proteomes" id="UP001241110"/>
    </source>
</evidence>
<dbReference type="InterPro" id="IPR039315">
    <property type="entry name" value="CheW"/>
</dbReference>
<dbReference type="EMBL" id="JASJOS010000002">
    <property type="protein sequence ID" value="MDJ1479712.1"/>
    <property type="molecule type" value="Genomic_DNA"/>
</dbReference>
<dbReference type="PANTHER" id="PTHR22617">
    <property type="entry name" value="CHEMOTAXIS SENSOR HISTIDINE KINASE-RELATED"/>
    <property type="match status" value="1"/>
</dbReference>
<dbReference type="AlphaFoldDB" id="A0AAE3QHZ3"/>
<dbReference type="RefSeq" id="WP_313976113.1">
    <property type="nucleotide sequence ID" value="NZ_JASJOS010000002.1"/>
</dbReference>
<organism evidence="2 3">
    <name type="scientific">Xanthocytophaga flava</name>
    <dbReference type="NCBI Taxonomy" id="3048013"/>
    <lineage>
        <taxon>Bacteria</taxon>
        <taxon>Pseudomonadati</taxon>
        <taxon>Bacteroidota</taxon>
        <taxon>Cytophagia</taxon>
        <taxon>Cytophagales</taxon>
        <taxon>Rhodocytophagaceae</taxon>
        <taxon>Xanthocytophaga</taxon>
    </lineage>
</organism>
<dbReference type="Gene3D" id="2.40.50.180">
    <property type="entry name" value="CheA-289, Domain 4"/>
    <property type="match status" value="1"/>
</dbReference>
<comment type="caution">
    <text evidence="2">The sequence shown here is derived from an EMBL/GenBank/DDBJ whole genome shotgun (WGS) entry which is preliminary data.</text>
</comment>
<accession>A0AAE3QHZ3</accession>
<proteinExistence type="predicted"/>
<evidence type="ECO:0000259" key="1">
    <source>
        <dbReference type="PROSITE" id="PS50851"/>
    </source>
</evidence>
<protein>
    <submittedName>
        <fullName evidence="2">Chemotaxis protein CheW</fullName>
    </submittedName>
</protein>
<name>A0AAE3QHZ3_9BACT</name>
<dbReference type="Proteomes" id="UP001241110">
    <property type="component" value="Unassembled WGS sequence"/>
</dbReference>
<dbReference type="Gene3D" id="2.30.30.40">
    <property type="entry name" value="SH3 Domains"/>
    <property type="match status" value="1"/>
</dbReference>
<dbReference type="InterPro" id="IPR002545">
    <property type="entry name" value="CheW-lke_dom"/>
</dbReference>
<dbReference type="Pfam" id="PF01584">
    <property type="entry name" value="CheW"/>
    <property type="match status" value="1"/>
</dbReference>
<dbReference type="InterPro" id="IPR036061">
    <property type="entry name" value="CheW-like_dom_sf"/>
</dbReference>
<dbReference type="GO" id="GO:0007165">
    <property type="term" value="P:signal transduction"/>
    <property type="evidence" value="ECO:0007669"/>
    <property type="project" value="InterPro"/>
</dbReference>
<dbReference type="SMART" id="SM00260">
    <property type="entry name" value="CheW"/>
    <property type="match status" value="1"/>
</dbReference>
<dbReference type="SUPFAM" id="SSF50341">
    <property type="entry name" value="CheW-like"/>
    <property type="match status" value="1"/>
</dbReference>
<dbReference type="GO" id="GO:0005829">
    <property type="term" value="C:cytosol"/>
    <property type="evidence" value="ECO:0007669"/>
    <property type="project" value="TreeGrafter"/>
</dbReference>
<dbReference type="PANTHER" id="PTHR22617:SF41">
    <property type="entry name" value="CHEMOTAXIS SIGNAL TRANSDUCTION SYSTEM ADAPTOR PROTEIN CHEW"/>
    <property type="match status" value="1"/>
</dbReference>
<feature type="domain" description="CheW-like" evidence="1">
    <location>
        <begin position="8"/>
        <end position="155"/>
    </location>
</feature>
<gene>
    <name evidence="2" type="ORF">QNI16_04390</name>
</gene>
<sequence length="167" mass="18121">MSTESVSIQSYLSFKLGQEIFAANVLTVNEVLEVGKITKVPHAPAFMRGVTNLRGTVLPVIDTRVKFGMTPVAETQDSCIIVLTIAQNAEAGKHIVIGALVDSVVEVFEASQEQIKPLPAMGVRYNANFIKGTFKVGEDFIMFLDIDKVFSSEELVVLNNSEEVASA</sequence>
<reference evidence="2" key="1">
    <citation type="submission" date="2023-05" db="EMBL/GenBank/DDBJ databases">
        <authorList>
            <person name="Zhang X."/>
        </authorList>
    </citation>
    <scope>NUCLEOTIDE SEQUENCE</scope>
    <source>
        <strain evidence="2">YF14B1</strain>
    </source>
</reference>
<dbReference type="PROSITE" id="PS50851">
    <property type="entry name" value="CHEW"/>
    <property type="match status" value="1"/>
</dbReference>